<dbReference type="KEGG" id="hsn:DV733_11180"/>
<evidence type="ECO:0000256" key="5">
    <source>
        <dbReference type="ARBA" id="ARBA00048128"/>
    </source>
</evidence>
<keyword evidence="9" id="KW-1185">Reference proteome</keyword>
<dbReference type="GO" id="GO:0003983">
    <property type="term" value="F:UTP:glucose-1-phosphate uridylyltransferase activity"/>
    <property type="evidence" value="ECO:0007669"/>
    <property type="project" value="UniProtKB-EC"/>
</dbReference>
<dbReference type="GeneID" id="39848434"/>
<dbReference type="InterPro" id="IPR005835">
    <property type="entry name" value="NTP_transferase_dom"/>
</dbReference>
<dbReference type="PANTHER" id="PTHR43197:SF1">
    <property type="entry name" value="UTP--GLUCOSE-1-PHOSPHATE URIDYLYLTRANSFERASE"/>
    <property type="match status" value="1"/>
</dbReference>
<evidence type="ECO:0000256" key="3">
    <source>
        <dbReference type="ARBA" id="ARBA00022679"/>
    </source>
</evidence>
<evidence type="ECO:0000313" key="9">
    <source>
        <dbReference type="Proteomes" id="UP000296706"/>
    </source>
</evidence>
<sequence length="287" mass="32072">MDVSKAVIPAAGFGTRFLPVTKAQPKEMMPVLDKPTIQYVVEEAVAAGIDDILFITGRGKQAIEQHFDKSYELEEELKSAGKQDRLERVRGISELADIHYIRQQERNGLGDAVLYARKHVGDQPFALLLGDTIVQNHRPCTERLITYAEEYETSVLSLERVPWETVPSYGVADVDDPETVSGCFPVNDFVEKPAREQAPSNLAITGRYVLTPEIFDVLEETSEGVGGELQLTDAIRKLESVRGVELEGDRYDIGNIPSWLKANLEMALKHDDGEMHDAVEELIAEYR</sequence>
<dbReference type="InterPro" id="IPR005771">
    <property type="entry name" value="GalU_uridylyltTrfase_bac/arc"/>
</dbReference>
<dbReference type="RefSeq" id="WP_049994624.1">
    <property type="nucleotide sequence ID" value="NZ_CP031310.1"/>
</dbReference>
<evidence type="ECO:0000259" key="7">
    <source>
        <dbReference type="Pfam" id="PF00483"/>
    </source>
</evidence>
<dbReference type="Proteomes" id="UP000296706">
    <property type="component" value="Chromosome"/>
</dbReference>
<evidence type="ECO:0000256" key="1">
    <source>
        <dbReference type="ARBA" id="ARBA00006890"/>
    </source>
</evidence>
<dbReference type="AlphaFoldDB" id="A0A4D6HFD5"/>
<feature type="domain" description="Nucleotidyl transferase" evidence="7">
    <location>
        <begin position="5"/>
        <end position="266"/>
    </location>
</feature>
<dbReference type="EMBL" id="CP031310">
    <property type="protein sequence ID" value="QCC51762.1"/>
    <property type="molecule type" value="Genomic_DNA"/>
</dbReference>
<dbReference type="Pfam" id="PF00483">
    <property type="entry name" value="NTP_transferase"/>
    <property type="match status" value="1"/>
</dbReference>
<evidence type="ECO:0000256" key="2">
    <source>
        <dbReference type="ARBA" id="ARBA00012415"/>
    </source>
</evidence>
<protein>
    <recommendedName>
        <fullName evidence="2 6">UTP--glucose-1-phosphate uridylyltransferase</fullName>
        <ecNumber evidence="2 6">2.7.7.9</ecNumber>
    </recommendedName>
    <alternativeName>
        <fullName evidence="6">UDP-glucose pyrophosphorylase</fullName>
    </alternativeName>
</protein>
<evidence type="ECO:0000256" key="6">
    <source>
        <dbReference type="RuleBase" id="RU361259"/>
    </source>
</evidence>
<gene>
    <name evidence="8" type="primary">galU</name>
    <name evidence="8" type="ORF">DV733_11180</name>
</gene>
<dbReference type="GO" id="GO:0006011">
    <property type="term" value="P:UDP-alpha-D-glucose metabolic process"/>
    <property type="evidence" value="ECO:0007669"/>
    <property type="project" value="InterPro"/>
</dbReference>
<proteinExistence type="inferred from homology"/>
<evidence type="ECO:0000313" key="8">
    <source>
        <dbReference type="EMBL" id="QCC51762.1"/>
    </source>
</evidence>
<evidence type="ECO:0000256" key="4">
    <source>
        <dbReference type="ARBA" id="ARBA00022695"/>
    </source>
</evidence>
<dbReference type="NCBIfam" id="TIGR01099">
    <property type="entry name" value="galU"/>
    <property type="match status" value="1"/>
</dbReference>
<dbReference type="Gene3D" id="3.90.550.10">
    <property type="entry name" value="Spore Coat Polysaccharide Biosynthesis Protein SpsA, Chain A"/>
    <property type="match status" value="1"/>
</dbReference>
<accession>A0A4D6HFD5</accession>
<comment type="catalytic activity">
    <reaction evidence="5 6">
        <text>alpha-D-glucose 1-phosphate + UTP + H(+) = UDP-alpha-D-glucose + diphosphate</text>
        <dbReference type="Rhea" id="RHEA:19889"/>
        <dbReference type="ChEBI" id="CHEBI:15378"/>
        <dbReference type="ChEBI" id="CHEBI:33019"/>
        <dbReference type="ChEBI" id="CHEBI:46398"/>
        <dbReference type="ChEBI" id="CHEBI:58601"/>
        <dbReference type="ChEBI" id="CHEBI:58885"/>
        <dbReference type="EC" id="2.7.7.9"/>
    </reaction>
</comment>
<keyword evidence="4 6" id="KW-0548">Nucleotidyltransferase</keyword>
<name>A0A4D6HFD5_9EURY</name>
<dbReference type="CDD" id="cd02541">
    <property type="entry name" value="UGPase_prokaryotic"/>
    <property type="match status" value="1"/>
</dbReference>
<organism evidence="8 9">
    <name type="scientific">Halapricum salinum</name>
    <dbReference type="NCBI Taxonomy" id="1457250"/>
    <lineage>
        <taxon>Archaea</taxon>
        <taxon>Methanobacteriati</taxon>
        <taxon>Methanobacteriota</taxon>
        <taxon>Stenosarchaea group</taxon>
        <taxon>Halobacteria</taxon>
        <taxon>Halobacteriales</taxon>
        <taxon>Haloarculaceae</taxon>
        <taxon>Halapricum</taxon>
    </lineage>
</organism>
<dbReference type="EC" id="2.7.7.9" evidence="2 6"/>
<dbReference type="SUPFAM" id="SSF53448">
    <property type="entry name" value="Nucleotide-diphospho-sugar transferases"/>
    <property type="match status" value="1"/>
</dbReference>
<comment type="similarity">
    <text evidence="1 6">Belongs to the UDPGP type 2 family.</text>
</comment>
<dbReference type="PANTHER" id="PTHR43197">
    <property type="entry name" value="UTP--GLUCOSE-1-PHOSPHATE URIDYLYLTRANSFERASE"/>
    <property type="match status" value="1"/>
</dbReference>
<dbReference type="STRING" id="1457250.GCA_000755225_00655"/>
<dbReference type="OrthoDB" id="15372at2157"/>
<dbReference type="InterPro" id="IPR029044">
    <property type="entry name" value="Nucleotide-diphossugar_trans"/>
</dbReference>
<reference evidence="8 9" key="1">
    <citation type="journal article" date="2019" name="Nat. Commun.">
        <title>A new type of DNA phosphorothioation-based antiviral system in archaea.</title>
        <authorList>
            <person name="Xiong L."/>
            <person name="Liu S."/>
            <person name="Chen S."/>
            <person name="Xiao Y."/>
            <person name="Zhu B."/>
            <person name="Gao Y."/>
            <person name="Zhang Y."/>
            <person name="Chen B."/>
            <person name="Luo J."/>
            <person name="Deng Z."/>
            <person name="Chen X."/>
            <person name="Wang L."/>
            <person name="Chen S."/>
        </authorList>
    </citation>
    <scope>NUCLEOTIDE SEQUENCE [LARGE SCALE GENOMIC DNA]</scope>
    <source>
        <strain evidence="8 9">CBA1105</strain>
    </source>
</reference>
<keyword evidence="3 6" id="KW-0808">Transferase</keyword>